<feature type="transmembrane region" description="Helical" evidence="1">
    <location>
        <begin position="968"/>
        <end position="984"/>
    </location>
</feature>
<proteinExistence type="predicted"/>
<reference evidence="2 4" key="1">
    <citation type="journal article" date="2012" name="Nature">
        <title>Algal genomes reveal evolutionary mosaicism and the fate of nucleomorphs.</title>
        <authorList>
            <consortium name="DOE Joint Genome Institute"/>
            <person name="Curtis B.A."/>
            <person name="Tanifuji G."/>
            <person name="Burki F."/>
            <person name="Gruber A."/>
            <person name="Irimia M."/>
            <person name="Maruyama S."/>
            <person name="Arias M.C."/>
            <person name="Ball S.G."/>
            <person name="Gile G.H."/>
            <person name="Hirakawa Y."/>
            <person name="Hopkins J.F."/>
            <person name="Kuo A."/>
            <person name="Rensing S.A."/>
            <person name="Schmutz J."/>
            <person name="Symeonidi A."/>
            <person name="Elias M."/>
            <person name="Eveleigh R.J."/>
            <person name="Herman E.K."/>
            <person name="Klute M.J."/>
            <person name="Nakayama T."/>
            <person name="Obornik M."/>
            <person name="Reyes-Prieto A."/>
            <person name="Armbrust E.V."/>
            <person name="Aves S.J."/>
            <person name="Beiko R.G."/>
            <person name="Coutinho P."/>
            <person name="Dacks J.B."/>
            <person name="Durnford D.G."/>
            <person name="Fast N.M."/>
            <person name="Green B.R."/>
            <person name="Grisdale C.J."/>
            <person name="Hempel F."/>
            <person name="Henrissat B."/>
            <person name="Hoppner M.P."/>
            <person name="Ishida K."/>
            <person name="Kim E."/>
            <person name="Koreny L."/>
            <person name="Kroth P.G."/>
            <person name="Liu Y."/>
            <person name="Malik S.B."/>
            <person name="Maier U.G."/>
            <person name="McRose D."/>
            <person name="Mock T."/>
            <person name="Neilson J.A."/>
            <person name="Onodera N.T."/>
            <person name="Poole A.M."/>
            <person name="Pritham E.J."/>
            <person name="Richards T.A."/>
            <person name="Rocap G."/>
            <person name="Roy S.W."/>
            <person name="Sarai C."/>
            <person name="Schaack S."/>
            <person name="Shirato S."/>
            <person name="Slamovits C.H."/>
            <person name="Spencer D.F."/>
            <person name="Suzuki S."/>
            <person name="Worden A.Z."/>
            <person name="Zauner S."/>
            <person name="Barry K."/>
            <person name="Bell C."/>
            <person name="Bharti A.K."/>
            <person name="Crow J.A."/>
            <person name="Grimwood J."/>
            <person name="Kramer R."/>
            <person name="Lindquist E."/>
            <person name="Lucas S."/>
            <person name="Salamov A."/>
            <person name="McFadden G.I."/>
            <person name="Lane C.E."/>
            <person name="Keeling P.J."/>
            <person name="Gray M.W."/>
            <person name="Grigoriev I.V."/>
            <person name="Archibald J.M."/>
        </authorList>
    </citation>
    <scope>NUCLEOTIDE SEQUENCE</scope>
    <source>
        <strain evidence="2 4">CCMP2712</strain>
    </source>
</reference>
<reference evidence="3" key="3">
    <citation type="submission" date="2016-03" db="UniProtKB">
        <authorList>
            <consortium name="EnsemblProtists"/>
        </authorList>
    </citation>
    <scope>IDENTIFICATION</scope>
</reference>
<keyword evidence="1" id="KW-0812">Transmembrane</keyword>
<keyword evidence="1" id="KW-1133">Transmembrane helix</keyword>
<feature type="transmembrane region" description="Helical" evidence="1">
    <location>
        <begin position="893"/>
        <end position="917"/>
    </location>
</feature>
<dbReference type="Proteomes" id="UP000011087">
    <property type="component" value="Unassembled WGS sequence"/>
</dbReference>
<dbReference type="GeneID" id="19047030"/>
<organism evidence="2">
    <name type="scientific">Guillardia theta (strain CCMP2712)</name>
    <name type="common">Cryptophyte</name>
    <dbReference type="NCBI Taxonomy" id="905079"/>
    <lineage>
        <taxon>Eukaryota</taxon>
        <taxon>Cryptophyceae</taxon>
        <taxon>Pyrenomonadales</taxon>
        <taxon>Geminigeraceae</taxon>
        <taxon>Guillardia</taxon>
    </lineage>
</organism>
<feature type="transmembrane region" description="Helical" evidence="1">
    <location>
        <begin position="159"/>
        <end position="180"/>
    </location>
</feature>
<dbReference type="RefSeq" id="XP_005827445.1">
    <property type="nucleotide sequence ID" value="XM_005827388.1"/>
</dbReference>
<keyword evidence="4" id="KW-1185">Reference proteome</keyword>
<keyword evidence="1" id="KW-0472">Membrane</keyword>
<evidence type="ECO:0000313" key="4">
    <source>
        <dbReference type="Proteomes" id="UP000011087"/>
    </source>
</evidence>
<accession>L1IX84</accession>
<sequence length="1281" mass="146075">MSPFPPPIDSGRTMVADASLDYKVHEEGAEEEEELNAEEDPIKQLDIQLREHFTLLYMLEPGNHLNSKLGVRELYRKDLLTSFFYKEPLTALYAHKFFQALSFIYGGYLVTMAYMSTLKYHDYEHRLVKIDTVLVETDYQRNPTRIDFSLASCSWNENLSFVLAAAQGLSYMLSSVFAFFECMKAPRRIIVLGGWIVGIGNLVLAVGARDEISELDNSQTLTLFFVTIFVFPCPILFLETFALELLVVSLVIRIIGYATVRSYRIELLVAFVLFFAALLHKISRRIAASKELRVDAAMFDSAWKSITSMGQAQSALQETDRLINEFFVSFPGKSTPTSRHTFIMPSSSMEAPTVDGSNRRLSRMSSRSRVMPIDSMISISVSSLTDSIPSYPVHNLDQLYARSVVVLPMLLRKVMTVGIDWSGYCCIVNADGQEKQYLLYKDLEKSPAAMRNVYFSSIKNINRSVEKILAFLYGDVSQLTDVVRQSIFFNSLEDLNGALKQLMEDTEIEIAYIRNRLSRPCSGYRDITLNICFTNDQAIQNNLLGHICEVRLALIELHSLVSPASHEACIMRKLILQTRKMDKGNASNVLFLIKQRRKFLQTFTFVMQSGMMVSEGAAEGDTSSVSSLLMAAKGMVPGGLLDHLVHSVEAGVHDAKTGSVIFSSRPLSNVIHKRMFQMGLVVAGVVMIVTYVLDDYLPIMELVSRSHFAVSHARIKVLRTRSPVAPNASLERFSFLRDCVKLTPELKARNESHFYFSFPSPISANGWEFYTGSQDSSYQHDPTALELHVTQDSAQLDPTSLSEASWALKSKFDCGLSPRTELCEPKEENVTRTRNQRYHFDLRISWQCVAELVNISFRMIATFGTPILAQAGFTLLGKIAVACAFHATGVVDLIVATFTPLPLLGFLQSFLWGLFELAYGSVMQFKEQYTLTLLPVYCLAGSFMNTLLINLRDGEFSVTISTLRPNHIFLFFAWVSFFVWRRYLLYKSFKRIERDIFEYDELWRQVAQDERNLAELNDTMNRLQVHCSAIQHLSLPSDGMRIPRTPIGLESTFRPQLALQIQEKLARKSSRLVTMMALTKELTMTTSQLRVNSLEQLYAQALVVQPVFFEKVKELGSRCNCFFLLDDFLRENERYIAWKEITDVPDRITMIKRPALKNVSRAIQKVVRSYNGDVSRLTDIVRYALVFDDIVELRRAVELIMEDSDIRVVRVKNRLDPNYKSIKSGGYRDICMNISISNHYTQRLFIDHHLCELQLVLRSFMDLRNEKGHKNYRVFRDQRCE</sequence>
<dbReference type="HOGENOM" id="CLU_005527_0_0_1"/>
<name>L1IX84_GUITC</name>
<gene>
    <name evidence="2" type="ORF">GUITHDRAFT_113496</name>
</gene>
<dbReference type="PaxDb" id="55529-EKX40465"/>
<dbReference type="EMBL" id="JH993031">
    <property type="protein sequence ID" value="EKX40465.1"/>
    <property type="molecule type" value="Genomic_DNA"/>
</dbReference>
<feature type="transmembrane region" description="Helical" evidence="1">
    <location>
        <begin position="867"/>
        <end position="887"/>
    </location>
</feature>
<dbReference type="KEGG" id="gtt:GUITHDRAFT_113496"/>
<evidence type="ECO:0000313" key="3">
    <source>
        <dbReference type="EnsemblProtists" id="EKX40465"/>
    </source>
</evidence>
<feature type="transmembrane region" description="Helical" evidence="1">
    <location>
        <begin position="929"/>
        <end position="948"/>
    </location>
</feature>
<evidence type="ECO:0000313" key="2">
    <source>
        <dbReference type="EMBL" id="EKX40465.1"/>
    </source>
</evidence>
<reference evidence="4" key="2">
    <citation type="submission" date="2012-11" db="EMBL/GenBank/DDBJ databases">
        <authorList>
            <person name="Kuo A."/>
            <person name="Curtis B.A."/>
            <person name="Tanifuji G."/>
            <person name="Burki F."/>
            <person name="Gruber A."/>
            <person name="Irimia M."/>
            <person name="Maruyama S."/>
            <person name="Arias M.C."/>
            <person name="Ball S.G."/>
            <person name="Gile G.H."/>
            <person name="Hirakawa Y."/>
            <person name="Hopkins J.F."/>
            <person name="Rensing S.A."/>
            <person name="Schmutz J."/>
            <person name="Symeonidi A."/>
            <person name="Elias M."/>
            <person name="Eveleigh R.J."/>
            <person name="Herman E.K."/>
            <person name="Klute M.J."/>
            <person name="Nakayama T."/>
            <person name="Obornik M."/>
            <person name="Reyes-Prieto A."/>
            <person name="Armbrust E.V."/>
            <person name="Aves S.J."/>
            <person name="Beiko R.G."/>
            <person name="Coutinho P."/>
            <person name="Dacks J.B."/>
            <person name="Durnford D.G."/>
            <person name="Fast N.M."/>
            <person name="Green B.R."/>
            <person name="Grisdale C."/>
            <person name="Hempe F."/>
            <person name="Henrissat B."/>
            <person name="Hoppner M.P."/>
            <person name="Ishida K.-I."/>
            <person name="Kim E."/>
            <person name="Koreny L."/>
            <person name="Kroth P.G."/>
            <person name="Liu Y."/>
            <person name="Malik S.-B."/>
            <person name="Maier U.G."/>
            <person name="McRose D."/>
            <person name="Mock T."/>
            <person name="Neilson J.A."/>
            <person name="Onodera N.T."/>
            <person name="Poole A.M."/>
            <person name="Pritham E.J."/>
            <person name="Richards T.A."/>
            <person name="Rocap G."/>
            <person name="Roy S.W."/>
            <person name="Sarai C."/>
            <person name="Schaack S."/>
            <person name="Shirato S."/>
            <person name="Slamovits C.H."/>
            <person name="Spencer D.F."/>
            <person name="Suzuki S."/>
            <person name="Worden A.Z."/>
            <person name="Zauner S."/>
            <person name="Barry K."/>
            <person name="Bell C."/>
            <person name="Bharti A.K."/>
            <person name="Crow J.A."/>
            <person name="Grimwood J."/>
            <person name="Kramer R."/>
            <person name="Lindquist E."/>
            <person name="Lucas S."/>
            <person name="Salamov A."/>
            <person name="McFadden G.I."/>
            <person name="Lane C.E."/>
            <person name="Keeling P.J."/>
            <person name="Gray M.W."/>
            <person name="Grigoriev I.V."/>
            <person name="Archibald J.M."/>
        </authorList>
    </citation>
    <scope>NUCLEOTIDE SEQUENCE</scope>
    <source>
        <strain evidence="4">CCMP2712</strain>
    </source>
</reference>
<dbReference type="eggNOG" id="ENOG502SUH0">
    <property type="taxonomic scope" value="Eukaryota"/>
</dbReference>
<feature type="transmembrane region" description="Helical" evidence="1">
    <location>
        <begin position="263"/>
        <end position="280"/>
    </location>
</feature>
<protein>
    <submittedName>
        <fullName evidence="2 3">Uncharacterized protein</fullName>
    </submittedName>
</protein>
<feature type="transmembrane region" description="Helical" evidence="1">
    <location>
        <begin position="97"/>
        <end position="115"/>
    </location>
</feature>
<dbReference type="EnsemblProtists" id="EKX40465">
    <property type="protein sequence ID" value="EKX40465"/>
    <property type="gene ID" value="GUITHDRAFT_113496"/>
</dbReference>
<feature type="transmembrane region" description="Helical" evidence="1">
    <location>
        <begin position="220"/>
        <end position="251"/>
    </location>
</feature>
<evidence type="ECO:0000256" key="1">
    <source>
        <dbReference type="SAM" id="Phobius"/>
    </source>
</evidence>
<feature type="transmembrane region" description="Helical" evidence="1">
    <location>
        <begin position="189"/>
        <end position="208"/>
    </location>
</feature>